<evidence type="ECO:0000256" key="2">
    <source>
        <dbReference type="ARBA" id="ARBA00022679"/>
    </source>
</evidence>
<dbReference type="AlphaFoldDB" id="X1T4R6"/>
<gene>
    <name evidence="3" type="ORF">S12H4_24898</name>
</gene>
<keyword evidence="2" id="KW-0808">Transferase</keyword>
<dbReference type="EMBL" id="BARW01013688">
    <property type="protein sequence ID" value="GAI82590.1"/>
    <property type="molecule type" value="Genomic_DNA"/>
</dbReference>
<accession>X1T4R6</accession>
<dbReference type="PANTHER" id="PTHR43398">
    <property type="entry name" value="DOLICHOL-PHOSPHATE MANNOSYLTRANSFERASE SUBUNIT 1"/>
    <property type="match status" value="1"/>
</dbReference>
<dbReference type="GO" id="GO:0016020">
    <property type="term" value="C:membrane"/>
    <property type="evidence" value="ECO:0007669"/>
    <property type="project" value="GOC"/>
</dbReference>
<protein>
    <submittedName>
        <fullName evidence="3">Uncharacterized protein</fullName>
    </submittedName>
</protein>
<proteinExistence type="predicted"/>
<reference evidence="3" key="1">
    <citation type="journal article" date="2014" name="Front. Microbiol.">
        <title>High frequency of phylogenetically diverse reductive dehalogenase-homologous genes in deep subseafloor sedimentary metagenomes.</title>
        <authorList>
            <person name="Kawai M."/>
            <person name="Futagami T."/>
            <person name="Toyoda A."/>
            <person name="Takaki Y."/>
            <person name="Nishi S."/>
            <person name="Hori S."/>
            <person name="Arai W."/>
            <person name="Tsubouchi T."/>
            <person name="Morono Y."/>
            <person name="Uchiyama I."/>
            <person name="Ito T."/>
            <person name="Fujiyama A."/>
            <person name="Inagaki F."/>
            <person name="Takami H."/>
        </authorList>
    </citation>
    <scope>NUCLEOTIDE SEQUENCE</scope>
    <source>
        <strain evidence="3">Expedition CK06-06</strain>
    </source>
</reference>
<evidence type="ECO:0000256" key="1">
    <source>
        <dbReference type="ARBA" id="ARBA00022676"/>
    </source>
</evidence>
<name>X1T4R6_9ZZZZ</name>
<keyword evidence="1" id="KW-0328">Glycosyltransferase</keyword>
<dbReference type="InterPro" id="IPR029044">
    <property type="entry name" value="Nucleotide-diphossugar_trans"/>
</dbReference>
<organism evidence="3">
    <name type="scientific">marine sediment metagenome</name>
    <dbReference type="NCBI Taxonomy" id="412755"/>
    <lineage>
        <taxon>unclassified sequences</taxon>
        <taxon>metagenomes</taxon>
        <taxon>ecological metagenomes</taxon>
    </lineage>
</organism>
<comment type="caution">
    <text evidence="3">The sequence shown here is derived from an EMBL/GenBank/DDBJ whole genome shotgun (WGS) entry which is preliminary data.</text>
</comment>
<dbReference type="PANTHER" id="PTHR43398:SF1">
    <property type="entry name" value="DOLICHOL-PHOSPHATE MANNOSYLTRANSFERASE SUBUNIT 1"/>
    <property type="match status" value="1"/>
</dbReference>
<dbReference type="GO" id="GO:0009247">
    <property type="term" value="P:glycolipid biosynthetic process"/>
    <property type="evidence" value="ECO:0007669"/>
    <property type="project" value="TreeGrafter"/>
</dbReference>
<evidence type="ECO:0000313" key="3">
    <source>
        <dbReference type="EMBL" id="GAI82590.1"/>
    </source>
</evidence>
<dbReference type="InterPro" id="IPR039528">
    <property type="entry name" value="DPM1-like"/>
</dbReference>
<sequence length="83" mass="9652">DLVIGSRYCNGVNVINWPIKRLLLSYSANKYTRIVTGLPIKDATAGFKCFDRKVLENINFNRVKSSGYYPMYKTRFLKMRVPK</sequence>
<dbReference type="GO" id="GO:0004582">
    <property type="term" value="F:dolichyl-phosphate beta-D-mannosyltransferase activity"/>
    <property type="evidence" value="ECO:0007669"/>
    <property type="project" value="InterPro"/>
</dbReference>
<dbReference type="SUPFAM" id="SSF53448">
    <property type="entry name" value="Nucleotide-diphospho-sugar transferases"/>
    <property type="match status" value="1"/>
</dbReference>
<feature type="non-terminal residue" evidence="3">
    <location>
        <position position="1"/>
    </location>
</feature>